<evidence type="ECO:0000256" key="2">
    <source>
        <dbReference type="ARBA" id="ARBA00022448"/>
    </source>
</evidence>
<keyword evidence="8" id="KW-1185">Reference proteome</keyword>
<evidence type="ECO:0000256" key="3">
    <source>
        <dbReference type="ARBA" id="ARBA00022660"/>
    </source>
</evidence>
<keyword evidence="6" id="KW-0472">Membrane</keyword>
<organism evidence="7 8">
    <name type="scientific">Jiella mangrovi</name>
    <dbReference type="NCBI Taxonomy" id="2821407"/>
    <lineage>
        <taxon>Bacteria</taxon>
        <taxon>Pseudomonadati</taxon>
        <taxon>Pseudomonadota</taxon>
        <taxon>Alphaproteobacteria</taxon>
        <taxon>Hyphomicrobiales</taxon>
        <taxon>Aurantimonadaceae</taxon>
        <taxon>Jiella</taxon>
    </lineage>
</organism>
<accession>A0ABS4BMZ0</accession>
<evidence type="ECO:0000313" key="7">
    <source>
        <dbReference type="EMBL" id="MBP0618088.1"/>
    </source>
</evidence>
<protein>
    <submittedName>
        <fullName evidence="7">ETC complex I subunit</fullName>
    </submittedName>
</protein>
<comment type="subcellular location">
    <subcellularLocation>
        <location evidence="1">Membrane</location>
    </subcellularLocation>
</comment>
<dbReference type="PANTHER" id="PTHR12219:SF8">
    <property type="entry name" value="NADH DEHYDROGENASE [UBIQUINONE] IRON-SULFUR PROTEIN 4, MITOCHONDRIAL"/>
    <property type="match status" value="1"/>
</dbReference>
<gene>
    <name evidence="7" type="ORF">J6595_21110</name>
</gene>
<sequence length="89" mass="10565">MQSGKAKTRLWMLEFEPAAPKEVEPLMGYTSSKDTRSQVRLTFETKEQAIEYAERNDILYRVEEAHAPKRARVAYADNFKYDRRQPWTH</sequence>
<evidence type="ECO:0000256" key="5">
    <source>
        <dbReference type="ARBA" id="ARBA00022982"/>
    </source>
</evidence>
<evidence type="ECO:0000313" key="8">
    <source>
        <dbReference type="Proteomes" id="UP000678276"/>
    </source>
</evidence>
<reference evidence="7 8" key="1">
    <citation type="submission" date="2021-04" db="EMBL/GenBank/DDBJ databases">
        <title>Whole genome sequence of Jiella sp. KSK16Y-1.</title>
        <authorList>
            <person name="Tuo L."/>
        </authorList>
    </citation>
    <scope>NUCLEOTIDE SEQUENCE [LARGE SCALE GENOMIC DNA]</scope>
    <source>
        <strain evidence="7 8">KSK16Y-1</strain>
    </source>
</reference>
<evidence type="ECO:0000256" key="4">
    <source>
        <dbReference type="ARBA" id="ARBA00022946"/>
    </source>
</evidence>
<dbReference type="Pfam" id="PF04800">
    <property type="entry name" value="NDUS4"/>
    <property type="match status" value="1"/>
</dbReference>
<dbReference type="EMBL" id="JAGJCF010000025">
    <property type="protein sequence ID" value="MBP0618088.1"/>
    <property type="molecule type" value="Genomic_DNA"/>
</dbReference>
<proteinExistence type="predicted"/>
<dbReference type="Gene3D" id="3.30.160.190">
    <property type="entry name" value="atu1810 like domain"/>
    <property type="match status" value="1"/>
</dbReference>
<keyword evidence="2" id="KW-0813">Transport</keyword>
<dbReference type="InterPro" id="IPR006885">
    <property type="entry name" value="NADH_UbQ_FeS_4_mit-like"/>
</dbReference>
<keyword evidence="3" id="KW-0679">Respiratory chain</keyword>
<dbReference type="InterPro" id="IPR038532">
    <property type="entry name" value="NDUFS4-like_sf"/>
</dbReference>
<dbReference type="PANTHER" id="PTHR12219">
    <property type="entry name" value="NADH-UBIQUINONE OXIDOREDUCTASE"/>
    <property type="match status" value="1"/>
</dbReference>
<name>A0ABS4BMZ0_9HYPH</name>
<keyword evidence="5" id="KW-0249">Electron transport</keyword>
<evidence type="ECO:0000256" key="6">
    <source>
        <dbReference type="ARBA" id="ARBA00023136"/>
    </source>
</evidence>
<comment type="caution">
    <text evidence="7">The sequence shown here is derived from an EMBL/GenBank/DDBJ whole genome shotgun (WGS) entry which is preliminary data.</text>
</comment>
<evidence type="ECO:0000256" key="1">
    <source>
        <dbReference type="ARBA" id="ARBA00004370"/>
    </source>
</evidence>
<keyword evidence="4" id="KW-0809">Transit peptide</keyword>
<dbReference type="Proteomes" id="UP000678276">
    <property type="component" value="Unassembled WGS sequence"/>
</dbReference>